<keyword evidence="3" id="KW-1185">Reference proteome</keyword>
<dbReference type="InterPro" id="IPR011990">
    <property type="entry name" value="TPR-like_helical_dom_sf"/>
</dbReference>
<reference evidence="2 3" key="1">
    <citation type="submission" date="2024-03" db="EMBL/GenBank/DDBJ databases">
        <title>Novel species of the genus Variovorax.</title>
        <authorList>
            <person name="Liu Q."/>
            <person name="Xin Y.-H."/>
        </authorList>
    </citation>
    <scope>NUCLEOTIDE SEQUENCE [LARGE SCALE GENOMIC DNA]</scope>
    <source>
        <strain evidence="2 3">KACC 18901</strain>
    </source>
</reference>
<accession>A0ABU8X8V0</accession>
<evidence type="ECO:0000313" key="3">
    <source>
        <dbReference type="Proteomes" id="UP001367030"/>
    </source>
</evidence>
<dbReference type="RefSeq" id="WP_340336315.1">
    <property type="nucleotide sequence ID" value="NZ_JBBKZS010000006.1"/>
</dbReference>
<comment type="caution">
    <text evidence="2">The sequence shown here is derived from an EMBL/GenBank/DDBJ whole genome shotgun (WGS) entry which is preliminary data.</text>
</comment>
<evidence type="ECO:0000313" key="2">
    <source>
        <dbReference type="EMBL" id="MEJ8856247.1"/>
    </source>
</evidence>
<sequence>MKGMRRLMTCGLLAVVMGLLGGCSTPPPRSAADIRAQGFNTQGLDRYKAGDLPRALGYFEQALVVARSIEDEDAIAATRLNLAMVHLGMGHQDEGLNQLDLVMDERRLAFSPDRRAEAALRRAMALQASDRAGAGQSLDRALVLCGNSCSVRGKILNLKAWLALDAGSPAVGLRYAQQAQSALAKNDLLEKANALRLQSSAHIALKTPAAAVPLLQEALKIDKAAGASSKIHQDLLLLGQASADKPELARDYWTRARDVAMAAGNGAESEKEPPWLAAPSQ</sequence>
<dbReference type="SUPFAM" id="SSF48452">
    <property type="entry name" value="TPR-like"/>
    <property type="match status" value="1"/>
</dbReference>
<protein>
    <submittedName>
        <fullName evidence="2">Tetratricopeptide repeat protein</fullName>
    </submittedName>
</protein>
<dbReference type="EMBL" id="JBBKZS010000006">
    <property type="protein sequence ID" value="MEJ8856247.1"/>
    <property type="molecule type" value="Genomic_DNA"/>
</dbReference>
<feature type="chain" id="PRO_5047299816" evidence="1">
    <location>
        <begin position="32"/>
        <end position="281"/>
    </location>
</feature>
<evidence type="ECO:0000256" key="1">
    <source>
        <dbReference type="SAM" id="SignalP"/>
    </source>
</evidence>
<organism evidence="2 3">
    <name type="scientific">Variovorax robiniae</name>
    <dbReference type="NCBI Taxonomy" id="1836199"/>
    <lineage>
        <taxon>Bacteria</taxon>
        <taxon>Pseudomonadati</taxon>
        <taxon>Pseudomonadota</taxon>
        <taxon>Betaproteobacteria</taxon>
        <taxon>Burkholderiales</taxon>
        <taxon>Comamonadaceae</taxon>
        <taxon>Variovorax</taxon>
    </lineage>
</organism>
<dbReference type="PROSITE" id="PS51257">
    <property type="entry name" value="PROKAR_LIPOPROTEIN"/>
    <property type="match status" value="1"/>
</dbReference>
<dbReference type="Gene3D" id="1.25.40.10">
    <property type="entry name" value="Tetratricopeptide repeat domain"/>
    <property type="match status" value="1"/>
</dbReference>
<feature type="signal peptide" evidence="1">
    <location>
        <begin position="1"/>
        <end position="31"/>
    </location>
</feature>
<dbReference type="Proteomes" id="UP001367030">
    <property type="component" value="Unassembled WGS sequence"/>
</dbReference>
<gene>
    <name evidence="2" type="ORF">WKW79_16830</name>
</gene>
<proteinExistence type="predicted"/>
<keyword evidence="1" id="KW-0732">Signal</keyword>
<name>A0ABU8X8V0_9BURK</name>